<proteinExistence type="predicted"/>
<dbReference type="InterPro" id="IPR018669">
    <property type="entry name" value="Toxin_HigB"/>
</dbReference>
<protein>
    <recommendedName>
        <fullName evidence="3">Addiction module toxin RelE</fullName>
    </recommendedName>
</protein>
<name>A0A1V4BPI6_MICAE</name>
<dbReference type="RefSeq" id="WP_079209951.1">
    <property type="nucleotide sequence ID" value="NZ_MVGR01000005.1"/>
</dbReference>
<organism evidence="1 2">
    <name type="scientific">Microcystis aeruginosa KW</name>
    <dbReference type="NCBI Taxonomy" id="1960155"/>
    <lineage>
        <taxon>Bacteria</taxon>
        <taxon>Bacillati</taxon>
        <taxon>Cyanobacteriota</taxon>
        <taxon>Cyanophyceae</taxon>
        <taxon>Oscillatoriophycideae</taxon>
        <taxon>Chroococcales</taxon>
        <taxon>Microcystaceae</taxon>
        <taxon>Microcystis</taxon>
    </lineage>
</organism>
<dbReference type="GO" id="GO:0110001">
    <property type="term" value="C:toxin-antitoxin complex"/>
    <property type="evidence" value="ECO:0007669"/>
    <property type="project" value="InterPro"/>
</dbReference>
<evidence type="ECO:0000313" key="2">
    <source>
        <dbReference type="Proteomes" id="UP000189835"/>
    </source>
</evidence>
<reference evidence="1 2" key="1">
    <citation type="submission" date="2017-02" db="EMBL/GenBank/DDBJ databases">
        <title>Genome sequence of Microcystis aeruginosa KW.</title>
        <authorList>
            <person name="Oh H.-M."/>
            <person name="Ahn C.-Y."/>
            <person name="Jeong H."/>
            <person name="Srivastava A."/>
            <person name="Lee H.-G."/>
            <person name="Kang S.-R."/>
        </authorList>
    </citation>
    <scope>NUCLEOTIDE SEQUENCE [LARGE SCALE GENOMIC DNA]</scope>
    <source>
        <strain evidence="1 2">KW</strain>
    </source>
</reference>
<sequence length="102" mass="12427">MHIISRATLRIFWETHPEAQAGLRYWYKQVSQAKWQSFQDIRQDFSSADLVGNFIVFNICGNNYRLITYVDFQPRNVFIRKVLTHAEYNKNQWKKDSWFNKY</sequence>
<evidence type="ECO:0000313" key="1">
    <source>
        <dbReference type="EMBL" id="OPF16002.1"/>
    </source>
</evidence>
<dbReference type="GO" id="GO:0003723">
    <property type="term" value="F:RNA binding"/>
    <property type="evidence" value="ECO:0007669"/>
    <property type="project" value="InterPro"/>
</dbReference>
<dbReference type="Proteomes" id="UP000189835">
    <property type="component" value="Unassembled WGS sequence"/>
</dbReference>
<dbReference type="Pfam" id="PF09907">
    <property type="entry name" value="HigB_toxin"/>
    <property type="match status" value="1"/>
</dbReference>
<dbReference type="EMBL" id="MVGR01000005">
    <property type="protein sequence ID" value="OPF16002.1"/>
    <property type="molecule type" value="Genomic_DNA"/>
</dbReference>
<evidence type="ECO:0008006" key="3">
    <source>
        <dbReference type="Google" id="ProtNLM"/>
    </source>
</evidence>
<dbReference type="GO" id="GO:0004519">
    <property type="term" value="F:endonuclease activity"/>
    <property type="evidence" value="ECO:0007669"/>
    <property type="project" value="InterPro"/>
</dbReference>
<gene>
    <name evidence="1" type="ORF">B1L04_26830</name>
</gene>
<comment type="caution">
    <text evidence="1">The sequence shown here is derived from an EMBL/GenBank/DDBJ whole genome shotgun (WGS) entry which is preliminary data.</text>
</comment>
<accession>A0A1V4BPI6</accession>
<dbReference type="AlphaFoldDB" id="A0A1V4BPI6"/>